<reference evidence="2 4" key="1">
    <citation type="submission" date="2015-11" db="EMBL/GenBank/DDBJ databases">
        <title>Identification of large and diverse effector repertoires of 38 Legionella species.</title>
        <authorList>
            <person name="Burstein D."/>
            <person name="Amaro F."/>
            <person name="Zusman T."/>
            <person name="Lifshitz Z."/>
            <person name="Cohen O."/>
            <person name="Gilbert J.A."/>
            <person name="Pupko T."/>
            <person name="Shuman H.A."/>
            <person name="Segal G."/>
        </authorList>
    </citation>
    <scope>NUCLEOTIDE SEQUENCE [LARGE SCALE GENOMIC DNA]</scope>
    <source>
        <strain evidence="2 4">1762-AUS-E</strain>
    </source>
</reference>
<dbReference type="OrthoDB" id="9791261at2"/>
<keyword evidence="4" id="KW-1185">Reference proteome</keyword>
<evidence type="ECO:0000313" key="5">
    <source>
        <dbReference type="Proteomes" id="UP000281170"/>
    </source>
</evidence>
<evidence type="ECO:0000313" key="4">
    <source>
        <dbReference type="Proteomes" id="UP000054859"/>
    </source>
</evidence>
<dbReference type="AlphaFoldDB" id="A0A0W0R5F5"/>
<dbReference type="Proteomes" id="UP000054859">
    <property type="component" value="Unassembled WGS sequence"/>
</dbReference>
<dbReference type="KEGG" id="ladl:NCTC12735_00555"/>
<evidence type="ECO:0000313" key="2">
    <source>
        <dbReference type="EMBL" id="KTC66337.1"/>
    </source>
</evidence>
<dbReference type="InterPro" id="IPR010131">
    <property type="entry name" value="MdtP/NodT-like"/>
</dbReference>
<dbReference type="Proteomes" id="UP000281170">
    <property type="component" value="Plasmid 9"/>
</dbReference>
<dbReference type="PANTHER" id="PTHR30203:SF24">
    <property type="entry name" value="BLR4935 PROTEIN"/>
    <property type="match status" value="1"/>
</dbReference>
<protein>
    <submittedName>
        <fullName evidence="3">Cobalt/zinc/cadmium efflux RND transporter, outer membrane protein</fullName>
    </submittedName>
    <submittedName>
        <fullName evidence="2">HelC protein</fullName>
    </submittedName>
</protein>
<proteinExistence type="inferred from homology"/>
<dbReference type="GO" id="GO:0015562">
    <property type="term" value="F:efflux transmembrane transporter activity"/>
    <property type="evidence" value="ECO:0007669"/>
    <property type="project" value="InterPro"/>
</dbReference>
<dbReference type="Gene3D" id="1.20.1600.10">
    <property type="entry name" value="Outer membrane efflux proteins (OEP)"/>
    <property type="match status" value="1"/>
</dbReference>
<evidence type="ECO:0000256" key="1">
    <source>
        <dbReference type="ARBA" id="ARBA00007613"/>
    </source>
</evidence>
<accession>A0A0W0R5F5</accession>
<dbReference type="PATRIC" id="fig|45056.6.peg.1032"/>
<sequence length="412" mass="46128">MRSYFGLIGLLMVCLQAAHGQNSLTFKDALALTYKNNPSLKAQAAAVEQAKGQFIQSGLYPNPTLALQAENIGTPSTLESGYTGTEKTISIEQPIPLGNRLHYQREASKMEFLAACLKLEANRSNLFVEIGNAYVDAFYAQYWTSASRRLVKLNELVVGSIKKRLEIGANSEVDLRLAEIALDEAIIVYDRARRNEVKSKTILANLMGTPNLNEIILNESGLSHHLDSWTLIKKRLLTSNLIKAQMALVRAMGSRIAATSKEVWPDLNLQFGFRHFELNDQKAFLVSATAPIPVFNQNQGNVYSAHAKRNEAIQDLHQLKLNLESTLYGTFLDALQSKEEVQKVTSRMLPKAKNAVELAREGVEQGRYSYLILSNAIQMLNREEEHYTRAHADYHKALIKIQGLLMSETLHK</sequence>
<dbReference type="STRING" id="45056.Lade_0995"/>
<reference evidence="3 5" key="2">
    <citation type="submission" date="2018-12" db="EMBL/GenBank/DDBJ databases">
        <authorList>
            <consortium name="Pathogen Informatics"/>
        </authorList>
    </citation>
    <scope>NUCLEOTIDE SEQUENCE [LARGE SCALE GENOMIC DNA]</scope>
    <source>
        <strain evidence="3 5">NCTC12735</strain>
        <plasmid evidence="5">9</plasmid>
    </source>
</reference>
<comment type="similarity">
    <text evidence="1">Belongs to the outer membrane factor (OMF) (TC 1.B.17) family.</text>
</comment>
<dbReference type="SUPFAM" id="SSF56954">
    <property type="entry name" value="Outer membrane efflux proteins (OEP)"/>
    <property type="match status" value="1"/>
</dbReference>
<dbReference type="PANTHER" id="PTHR30203">
    <property type="entry name" value="OUTER MEMBRANE CATION EFFLUX PROTEIN"/>
    <property type="match status" value="1"/>
</dbReference>
<dbReference type="RefSeq" id="WP_058462023.1">
    <property type="nucleotide sequence ID" value="NZ_CAAAHS010000002.1"/>
</dbReference>
<dbReference type="Pfam" id="PF02321">
    <property type="entry name" value="OEP"/>
    <property type="match status" value="2"/>
</dbReference>
<geneLocation type="plasmid" evidence="3 5">
    <name>9</name>
</geneLocation>
<name>A0A0W0R5F5_9GAMM</name>
<keyword evidence="3" id="KW-0614">Plasmid</keyword>
<dbReference type="EMBL" id="LR134418">
    <property type="protein sequence ID" value="VEH84935.1"/>
    <property type="molecule type" value="Genomic_DNA"/>
</dbReference>
<gene>
    <name evidence="2" type="primary">helC</name>
    <name evidence="3" type="synonym">czcC</name>
    <name evidence="2" type="ORF">Lade_0995</name>
    <name evidence="3" type="ORF">NCTC12735_00555</name>
</gene>
<evidence type="ECO:0000313" key="3">
    <source>
        <dbReference type="EMBL" id="VEH84935.1"/>
    </source>
</evidence>
<dbReference type="EMBL" id="LNKA01000001">
    <property type="protein sequence ID" value="KTC66337.1"/>
    <property type="molecule type" value="Genomic_DNA"/>
</dbReference>
<dbReference type="InterPro" id="IPR003423">
    <property type="entry name" value="OMP_efflux"/>
</dbReference>
<organism evidence="2 4">
    <name type="scientific">Legionella adelaidensis</name>
    <dbReference type="NCBI Taxonomy" id="45056"/>
    <lineage>
        <taxon>Bacteria</taxon>
        <taxon>Pseudomonadati</taxon>
        <taxon>Pseudomonadota</taxon>
        <taxon>Gammaproteobacteria</taxon>
        <taxon>Legionellales</taxon>
        <taxon>Legionellaceae</taxon>
        <taxon>Legionella</taxon>
    </lineage>
</organism>